<accession>A0AAQ3MHP3</accession>
<proteinExistence type="predicted"/>
<dbReference type="Proteomes" id="UP001374535">
    <property type="component" value="Chromosome 11"/>
</dbReference>
<dbReference type="AlphaFoldDB" id="A0AAQ3MHP3"/>
<sequence>MMWFESDGPVCQSIGVKDGLGQDLKPLNPRLGCGVIHNPFYRVKVKLTIKKRAALVTHADKTDGAGGEFTDDDEEIRSGRRPSCIYIYLVMTEAVDPVLTGAAVYVKMEVKGLIMSWGRL</sequence>
<dbReference type="EMBL" id="CP144690">
    <property type="protein sequence ID" value="WVY91174.1"/>
    <property type="molecule type" value="Genomic_DNA"/>
</dbReference>
<name>A0AAQ3MHP3_VIGMU</name>
<keyword evidence="2" id="KW-1185">Reference proteome</keyword>
<evidence type="ECO:0000313" key="1">
    <source>
        <dbReference type="EMBL" id="WVY91174.1"/>
    </source>
</evidence>
<reference evidence="1 2" key="1">
    <citation type="journal article" date="2023" name="Life. Sci Alliance">
        <title>Evolutionary insights into 3D genome organization and epigenetic landscape of Vigna mungo.</title>
        <authorList>
            <person name="Junaid A."/>
            <person name="Singh B."/>
            <person name="Bhatia S."/>
        </authorList>
    </citation>
    <scope>NUCLEOTIDE SEQUENCE [LARGE SCALE GENOMIC DNA]</scope>
    <source>
        <strain evidence="1">Urdbean</strain>
    </source>
</reference>
<organism evidence="1 2">
    <name type="scientific">Vigna mungo</name>
    <name type="common">Black gram</name>
    <name type="synonym">Phaseolus mungo</name>
    <dbReference type="NCBI Taxonomy" id="3915"/>
    <lineage>
        <taxon>Eukaryota</taxon>
        <taxon>Viridiplantae</taxon>
        <taxon>Streptophyta</taxon>
        <taxon>Embryophyta</taxon>
        <taxon>Tracheophyta</taxon>
        <taxon>Spermatophyta</taxon>
        <taxon>Magnoliopsida</taxon>
        <taxon>eudicotyledons</taxon>
        <taxon>Gunneridae</taxon>
        <taxon>Pentapetalae</taxon>
        <taxon>rosids</taxon>
        <taxon>fabids</taxon>
        <taxon>Fabales</taxon>
        <taxon>Fabaceae</taxon>
        <taxon>Papilionoideae</taxon>
        <taxon>50 kb inversion clade</taxon>
        <taxon>NPAAA clade</taxon>
        <taxon>indigoferoid/millettioid clade</taxon>
        <taxon>Phaseoleae</taxon>
        <taxon>Vigna</taxon>
    </lineage>
</organism>
<evidence type="ECO:0000313" key="2">
    <source>
        <dbReference type="Proteomes" id="UP001374535"/>
    </source>
</evidence>
<gene>
    <name evidence="1" type="ORF">V8G54_036688</name>
</gene>
<protein>
    <submittedName>
        <fullName evidence="1">Uncharacterized protein</fullName>
    </submittedName>
</protein>